<evidence type="ECO:0000313" key="1">
    <source>
        <dbReference type="EMBL" id="KAI9441093.1"/>
    </source>
</evidence>
<gene>
    <name evidence="1" type="ORF">F5148DRAFT_824044</name>
</gene>
<proteinExistence type="predicted"/>
<keyword evidence="2" id="KW-1185">Reference proteome</keyword>
<organism evidence="1 2">
    <name type="scientific">Russula earlei</name>
    <dbReference type="NCBI Taxonomy" id="71964"/>
    <lineage>
        <taxon>Eukaryota</taxon>
        <taxon>Fungi</taxon>
        <taxon>Dikarya</taxon>
        <taxon>Basidiomycota</taxon>
        <taxon>Agaricomycotina</taxon>
        <taxon>Agaricomycetes</taxon>
        <taxon>Russulales</taxon>
        <taxon>Russulaceae</taxon>
        <taxon>Russula</taxon>
    </lineage>
</organism>
<dbReference type="EMBL" id="JAGFNK010000753">
    <property type="protein sequence ID" value="KAI9441093.1"/>
    <property type="molecule type" value="Genomic_DNA"/>
</dbReference>
<protein>
    <submittedName>
        <fullName evidence="1">Uncharacterized protein</fullName>
    </submittedName>
</protein>
<name>A0ACC0TUS4_9AGAM</name>
<dbReference type="Proteomes" id="UP001207468">
    <property type="component" value="Unassembled WGS sequence"/>
</dbReference>
<comment type="caution">
    <text evidence="1">The sequence shown here is derived from an EMBL/GenBank/DDBJ whole genome shotgun (WGS) entry which is preliminary data.</text>
</comment>
<accession>A0ACC0TUS4</accession>
<reference evidence="1" key="1">
    <citation type="submission" date="2021-03" db="EMBL/GenBank/DDBJ databases">
        <title>Evolutionary priming and transition to the ectomycorrhizal habit in an iconic lineage of mushroom-forming fungi: is preadaptation a requirement?</title>
        <authorList>
            <consortium name="DOE Joint Genome Institute"/>
            <person name="Looney B.P."/>
            <person name="Miyauchi S."/>
            <person name="Morin E."/>
            <person name="Drula E."/>
            <person name="Courty P.E."/>
            <person name="Chicoki N."/>
            <person name="Fauchery L."/>
            <person name="Kohler A."/>
            <person name="Kuo A."/>
            <person name="LaButti K."/>
            <person name="Pangilinan J."/>
            <person name="Lipzen A."/>
            <person name="Riley R."/>
            <person name="Andreopoulos W."/>
            <person name="He G."/>
            <person name="Johnson J."/>
            <person name="Barry K.W."/>
            <person name="Grigoriev I.V."/>
            <person name="Nagy L."/>
            <person name="Hibbett D."/>
            <person name="Henrissat B."/>
            <person name="Matheny P.B."/>
            <person name="Labbe J."/>
            <person name="Martin A.F."/>
        </authorList>
    </citation>
    <scope>NUCLEOTIDE SEQUENCE</scope>
    <source>
        <strain evidence="1">BPL698</strain>
    </source>
</reference>
<evidence type="ECO:0000313" key="2">
    <source>
        <dbReference type="Proteomes" id="UP001207468"/>
    </source>
</evidence>
<sequence>MGVSRASCVFAFSPFSPLSLSPLSFFFLWCPFLLTHVSLTSMVRSGHQTLSVSFSFWWVFERAPSTVRCTRPFARQKGAILAAFDKSLAQSWAATARFVWRHTPMFMKGQHSACTIAFYDRVRGENNLFATAWRCDSSSPLLASTLTLCPPSHPPHPSLDVHDVSTPRMLATIRGHSRDDGFVRPRH</sequence>